<dbReference type="GO" id="GO:0003700">
    <property type="term" value="F:DNA-binding transcription factor activity"/>
    <property type="evidence" value="ECO:0007669"/>
    <property type="project" value="TreeGrafter"/>
</dbReference>
<dbReference type="Pfam" id="PF00440">
    <property type="entry name" value="TetR_N"/>
    <property type="match status" value="1"/>
</dbReference>
<reference evidence="7" key="1">
    <citation type="submission" date="2016-10" db="EMBL/GenBank/DDBJ databases">
        <authorList>
            <person name="Varghese N."/>
            <person name="Submissions S."/>
        </authorList>
    </citation>
    <scope>NUCLEOTIDE SEQUENCE [LARGE SCALE GENOMIC DNA]</scope>
    <source>
        <strain evidence="7">CGMCC 4.6609</strain>
    </source>
</reference>
<dbReference type="Gene3D" id="1.10.357.10">
    <property type="entry name" value="Tetracycline Repressor, domain 2"/>
    <property type="match status" value="1"/>
</dbReference>
<protein>
    <submittedName>
        <fullName evidence="6">DNA-binding transcriptional regulator, AcrR family</fullName>
    </submittedName>
</protein>
<dbReference type="RefSeq" id="WP_090096736.1">
    <property type="nucleotide sequence ID" value="NZ_FNIX01000002.1"/>
</dbReference>
<dbReference type="PROSITE" id="PS50977">
    <property type="entry name" value="HTH_TETR_2"/>
    <property type="match status" value="1"/>
</dbReference>
<evidence type="ECO:0000313" key="7">
    <source>
        <dbReference type="Proteomes" id="UP000199691"/>
    </source>
</evidence>
<dbReference type="Pfam" id="PF21597">
    <property type="entry name" value="TetR_C_43"/>
    <property type="match status" value="1"/>
</dbReference>
<evidence type="ECO:0000256" key="4">
    <source>
        <dbReference type="PROSITE-ProRule" id="PRU00335"/>
    </source>
</evidence>
<dbReference type="InterPro" id="IPR050109">
    <property type="entry name" value="HTH-type_TetR-like_transc_reg"/>
</dbReference>
<name>A0A1H0J6Q3_9PSEU</name>
<evidence type="ECO:0000256" key="3">
    <source>
        <dbReference type="ARBA" id="ARBA00023163"/>
    </source>
</evidence>
<keyword evidence="7" id="KW-1185">Reference proteome</keyword>
<dbReference type="PANTHER" id="PTHR30055">
    <property type="entry name" value="HTH-TYPE TRANSCRIPTIONAL REGULATOR RUTR"/>
    <property type="match status" value="1"/>
</dbReference>
<dbReference type="SUPFAM" id="SSF48498">
    <property type="entry name" value="Tetracyclin repressor-like, C-terminal domain"/>
    <property type="match status" value="1"/>
</dbReference>
<evidence type="ECO:0000259" key="5">
    <source>
        <dbReference type="PROSITE" id="PS50977"/>
    </source>
</evidence>
<feature type="DNA-binding region" description="H-T-H motif" evidence="4">
    <location>
        <begin position="32"/>
        <end position="51"/>
    </location>
</feature>
<feature type="domain" description="HTH tetR-type" evidence="5">
    <location>
        <begin position="10"/>
        <end position="69"/>
    </location>
</feature>
<dbReference type="AlphaFoldDB" id="A0A1H0J6Q3"/>
<organism evidence="6 7">
    <name type="scientific">Lentzea jiangxiensis</name>
    <dbReference type="NCBI Taxonomy" id="641025"/>
    <lineage>
        <taxon>Bacteria</taxon>
        <taxon>Bacillati</taxon>
        <taxon>Actinomycetota</taxon>
        <taxon>Actinomycetes</taxon>
        <taxon>Pseudonocardiales</taxon>
        <taxon>Pseudonocardiaceae</taxon>
        <taxon>Lentzea</taxon>
    </lineage>
</organism>
<accession>A0A1H0J6Q3</accession>
<dbReference type="GO" id="GO:0000976">
    <property type="term" value="F:transcription cis-regulatory region binding"/>
    <property type="evidence" value="ECO:0007669"/>
    <property type="project" value="TreeGrafter"/>
</dbReference>
<evidence type="ECO:0000313" key="6">
    <source>
        <dbReference type="EMBL" id="SDO39031.1"/>
    </source>
</evidence>
<dbReference type="PANTHER" id="PTHR30055:SF234">
    <property type="entry name" value="HTH-TYPE TRANSCRIPTIONAL REGULATOR BETI"/>
    <property type="match status" value="1"/>
</dbReference>
<sequence length="187" mass="19644">MTDRQRADARRNHERILAVAEREVAAHGAQASLEQIARVAGVGSATVRRHFPTRQALLEAVLGHRIELLCERARELTGAPDGREALLTWLDELVTYCVTAKGLATALAHDGDPVGENSCATVISEAAGPLLRRAVAEGAVTPDVTAVELVSLIVGIAMVTEHHRDPAASAGRLFAVAVAGIGPARAT</sequence>
<dbReference type="STRING" id="641025.SAMN05421507_102378"/>
<dbReference type="SUPFAM" id="SSF46689">
    <property type="entry name" value="Homeodomain-like"/>
    <property type="match status" value="1"/>
</dbReference>
<gene>
    <name evidence="6" type="ORF">SAMN05421507_102378</name>
</gene>
<keyword evidence="3" id="KW-0804">Transcription</keyword>
<dbReference type="InterPro" id="IPR009057">
    <property type="entry name" value="Homeodomain-like_sf"/>
</dbReference>
<evidence type="ECO:0000256" key="2">
    <source>
        <dbReference type="ARBA" id="ARBA00023125"/>
    </source>
</evidence>
<proteinExistence type="predicted"/>
<dbReference type="InterPro" id="IPR036271">
    <property type="entry name" value="Tet_transcr_reg_TetR-rel_C_sf"/>
</dbReference>
<dbReference type="EMBL" id="FNIX01000002">
    <property type="protein sequence ID" value="SDO39031.1"/>
    <property type="molecule type" value="Genomic_DNA"/>
</dbReference>
<dbReference type="OrthoDB" id="9795011at2"/>
<dbReference type="InterPro" id="IPR001647">
    <property type="entry name" value="HTH_TetR"/>
</dbReference>
<evidence type="ECO:0000256" key="1">
    <source>
        <dbReference type="ARBA" id="ARBA00023015"/>
    </source>
</evidence>
<keyword evidence="1" id="KW-0805">Transcription regulation</keyword>
<keyword evidence="2 4" id="KW-0238">DNA-binding</keyword>
<dbReference type="InterPro" id="IPR049445">
    <property type="entry name" value="TetR_SbtR-like_C"/>
</dbReference>
<dbReference type="Proteomes" id="UP000199691">
    <property type="component" value="Unassembled WGS sequence"/>
</dbReference>